<accession>N1Q174</accession>
<organism evidence="1 2">
    <name type="scientific">Dothistroma septosporum (strain NZE10 / CBS 128990)</name>
    <name type="common">Red band needle blight fungus</name>
    <name type="synonym">Mycosphaerella pini</name>
    <dbReference type="NCBI Taxonomy" id="675120"/>
    <lineage>
        <taxon>Eukaryota</taxon>
        <taxon>Fungi</taxon>
        <taxon>Dikarya</taxon>
        <taxon>Ascomycota</taxon>
        <taxon>Pezizomycotina</taxon>
        <taxon>Dothideomycetes</taxon>
        <taxon>Dothideomycetidae</taxon>
        <taxon>Mycosphaerellales</taxon>
        <taxon>Mycosphaerellaceae</taxon>
        <taxon>Dothistroma</taxon>
    </lineage>
</organism>
<gene>
    <name evidence="1" type="ORF">DOTSEDRAFT_42466</name>
</gene>
<dbReference type="Proteomes" id="UP000016933">
    <property type="component" value="Unassembled WGS sequence"/>
</dbReference>
<name>N1Q174_DOTSN</name>
<reference evidence="1 2" key="2">
    <citation type="journal article" date="2012" name="PLoS Pathog.">
        <title>Diverse lifestyles and strategies of plant pathogenesis encoded in the genomes of eighteen Dothideomycetes fungi.</title>
        <authorList>
            <person name="Ohm R.A."/>
            <person name="Feau N."/>
            <person name="Henrissat B."/>
            <person name="Schoch C.L."/>
            <person name="Horwitz B.A."/>
            <person name="Barry K.W."/>
            <person name="Condon B.J."/>
            <person name="Copeland A.C."/>
            <person name="Dhillon B."/>
            <person name="Glaser F."/>
            <person name="Hesse C.N."/>
            <person name="Kosti I."/>
            <person name="LaButti K."/>
            <person name="Lindquist E.A."/>
            <person name="Lucas S."/>
            <person name="Salamov A.A."/>
            <person name="Bradshaw R.E."/>
            <person name="Ciuffetti L."/>
            <person name="Hamelin R.C."/>
            <person name="Kema G.H.J."/>
            <person name="Lawrence C."/>
            <person name="Scott J.A."/>
            <person name="Spatafora J.W."/>
            <person name="Turgeon B.G."/>
            <person name="de Wit P.J.G.M."/>
            <person name="Zhong S."/>
            <person name="Goodwin S.B."/>
            <person name="Grigoriev I.V."/>
        </authorList>
    </citation>
    <scope>NUCLEOTIDE SEQUENCE [LARGE SCALE GENOMIC DNA]</scope>
    <source>
        <strain evidence="2">NZE10 / CBS 128990</strain>
    </source>
</reference>
<dbReference type="HOGENOM" id="CLU_2739996_0_0_1"/>
<evidence type="ECO:0000313" key="2">
    <source>
        <dbReference type="Proteomes" id="UP000016933"/>
    </source>
</evidence>
<dbReference type="EMBL" id="KB446536">
    <property type="protein sequence ID" value="EME48219.1"/>
    <property type="molecule type" value="Genomic_DNA"/>
</dbReference>
<sequence length="71" mass="8072">MTVTELIAIFTFNTAHTMACHFCQDDMATRSPVSIEMSRADARFMLSEPLYLWRSKSTTQMDRGAHASQKV</sequence>
<dbReference type="AlphaFoldDB" id="N1Q174"/>
<protein>
    <submittedName>
        <fullName evidence="1">Uncharacterized protein</fullName>
    </submittedName>
</protein>
<reference evidence="2" key="1">
    <citation type="journal article" date="2012" name="PLoS Genet.">
        <title>The genomes of the fungal plant pathogens Cladosporium fulvum and Dothistroma septosporum reveal adaptation to different hosts and lifestyles but also signatures of common ancestry.</title>
        <authorList>
            <person name="de Wit P.J.G.M."/>
            <person name="van der Burgt A."/>
            <person name="Oekmen B."/>
            <person name="Stergiopoulos I."/>
            <person name="Abd-Elsalam K.A."/>
            <person name="Aerts A.L."/>
            <person name="Bahkali A.H."/>
            <person name="Beenen H.G."/>
            <person name="Chettri P."/>
            <person name="Cox M.P."/>
            <person name="Datema E."/>
            <person name="de Vries R.P."/>
            <person name="Dhillon B."/>
            <person name="Ganley A.R."/>
            <person name="Griffiths S.A."/>
            <person name="Guo Y."/>
            <person name="Hamelin R.C."/>
            <person name="Henrissat B."/>
            <person name="Kabir M.S."/>
            <person name="Jashni M.K."/>
            <person name="Kema G."/>
            <person name="Klaubauf S."/>
            <person name="Lapidus A."/>
            <person name="Levasseur A."/>
            <person name="Lindquist E."/>
            <person name="Mehrabi R."/>
            <person name="Ohm R.A."/>
            <person name="Owen T.J."/>
            <person name="Salamov A."/>
            <person name="Schwelm A."/>
            <person name="Schijlen E."/>
            <person name="Sun H."/>
            <person name="van den Burg H.A."/>
            <person name="van Ham R.C.H.J."/>
            <person name="Zhang S."/>
            <person name="Goodwin S.B."/>
            <person name="Grigoriev I.V."/>
            <person name="Collemare J."/>
            <person name="Bradshaw R.E."/>
        </authorList>
    </citation>
    <scope>NUCLEOTIDE SEQUENCE [LARGE SCALE GENOMIC DNA]</scope>
    <source>
        <strain evidence="2">NZE10 / CBS 128990</strain>
    </source>
</reference>
<proteinExistence type="predicted"/>
<evidence type="ECO:0000313" key="1">
    <source>
        <dbReference type="EMBL" id="EME48219.1"/>
    </source>
</evidence>
<keyword evidence="2" id="KW-1185">Reference proteome</keyword>